<evidence type="ECO:0000313" key="1">
    <source>
        <dbReference type="EMBL" id="MFK4271833.1"/>
    </source>
</evidence>
<keyword evidence="2" id="KW-1185">Reference proteome</keyword>
<organism evidence="1 2">
    <name type="scientific">Streptomyces milbemycinicus</name>
    <dbReference type="NCBI Taxonomy" id="476552"/>
    <lineage>
        <taxon>Bacteria</taxon>
        <taxon>Bacillati</taxon>
        <taxon>Actinomycetota</taxon>
        <taxon>Actinomycetes</taxon>
        <taxon>Kitasatosporales</taxon>
        <taxon>Streptomycetaceae</taxon>
        <taxon>Streptomyces</taxon>
    </lineage>
</organism>
<proteinExistence type="predicted"/>
<dbReference type="Proteomes" id="UP001620295">
    <property type="component" value="Unassembled WGS sequence"/>
</dbReference>
<comment type="caution">
    <text evidence="1">The sequence shown here is derived from an EMBL/GenBank/DDBJ whole genome shotgun (WGS) entry which is preliminary data.</text>
</comment>
<name>A0ABW8M0Y7_9ACTN</name>
<dbReference type="EMBL" id="JBJDQH010000020">
    <property type="protein sequence ID" value="MFK4271833.1"/>
    <property type="molecule type" value="Genomic_DNA"/>
</dbReference>
<evidence type="ECO:0008006" key="3">
    <source>
        <dbReference type="Google" id="ProtNLM"/>
    </source>
</evidence>
<dbReference type="RefSeq" id="WP_358646627.1">
    <property type="nucleotide sequence ID" value="NZ_JBFACG010000062.1"/>
</dbReference>
<accession>A0ABW8M0Y7</accession>
<reference evidence="1 2" key="1">
    <citation type="submission" date="2024-11" db="EMBL/GenBank/DDBJ databases">
        <title>The Natural Products Discovery Center: Release of the First 8490 Sequenced Strains for Exploring Actinobacteria Biosynthetic Diversity.</title>
        <authorList>
            <person name="Kalkreuter E."/>
            <person name="Kautsar S.A."/>
            <person name="Yang D."/>
            <person name="Bader C.D."/>
            <person name="Teijaro C.N."/>
            <person name="Fluegel L."/>
            <person name="Davis C.M."/>
            <person name="Simpson J.R."/>
            <person name="Lauterbach L."/>
            <person name="Steele A.D."/>
            <person name="Gui C."/>
            <person name="Meng S."/>
            <person name="Li G."/>
            <person name="Viehrig K."/>
            <person name="Ye F."/>
            <person name="Su P."/>
            <person name="Kiefer A.F."/>
            <person name="Nichols A."/>
            <person name="Cepeda A.J."/>
            <person name="Yan W."/>
            <person name="Fan B."/>
            <person name="Jiang Y."/>
            <person name="Adhikari A."/>
            <person name="Zheng C.-J."/>
            <person name="Schuster L."/>
            <person name="Cowan T.M."/>
            <person name="Smanski M.J."/>
            <person name="Chevrette M.G."/>
            <person name="De Carvalho L.P.S."/>
            <person name="Shen B."/>
        </authorList>
    </citation>
    <scope>NUCLEOTIDE SEQUENCE [LARGE SCALE GENOMIC DNA]</scope>
    <source>
        <strain evidence="1 2">NPDC020863</strain>
    </source>
</reference>
<evidence type="ECO:0000313" key="2">
    <source>
        <dbReference type="Proteomes" id="UP001620295"/>
    </source>
</evidence>
<sequence>MKTTQWWRVLQRFTGRRELLPETINAIAGLVSDKSAGLTW</sequence>
<protein>
    <recommendedName>
        <fullName evidence="3">Transposase</fullName>
    </recommendedName>
</protein>
<gene>
    <name evidence="1" type="ORF">ACI2L5_44115</name>
</gene>